<evidence type="ECO:0000313" key="3">
    <source>
        <dbReference type="Proteomes" id="UP000019335"/>
    </source>
</evidence>
<reference evidence="2 3" key="1">
    <citation type="journal article" date="2014" name="Mol. Plant">
        <title>Chromosome Scale Genome Assembly and Transcriptome Profiling of Nannochloropsis gaditana in Nitrogen Depletion.</title>
        <authorList>
            <person name="Corteggiani Carpinelli E."/>
            <person name="Telatin A."/>
            <person name="Vitulo N."/>
            <person name="Forcato C."/>
            <person name="D'Angelo M."/>
            <person name="Schiavon R."/>
            <person name="Vezzi A."/>
            <person name="Giacometti G.M."/>
            <person name="Morosinotto T."/>
            <person name="Valle G."/>
        </authorList>
    </citation>
    <scope>NUCLEOTIDE SEQUENCE [LARGE SCALE GENOMIC DNA]</scope>
    <source>
        <strain evidence="2 3">B-31</strain>
    </source>
</reference>
<sequence length="236" mass="25153">MSDGSSVRLAGCCTSRRIRFLLFVPSVSSLGRVPCGLGHSQFSAGVGHEMAGVMTTGVVIAASGPAGGDAGSEGSGAGSLLPRTTSGLRLLGARISIIRFKVRTASCRETRRAGALLRKLEWTRRDFSACTSSRVAVSFRISRSIHPLKRRSNRKGSSEASRRASHCVHSSKSLANLFLPSPSVPATISQSSFALTCPTSVKDTNRDFQGRELVTFECLTCPNVFGQTSKRKEDES</sequence>
<organism evidence="2 3">
    <name type="scientific">Nannochloropsis gaditana</name>
    <dbReference type="NCBI Taxonomy" id="72520"/>
    <lineage>
        <taxon>Eukaryota</taxon>
        <taxon>Sar</taxon>
        <taxon>Stramenopiles</taxon>
        <taxon>Ochrophyta</taxon>
        <taxon>Eustigmatophyceae</taxon>
        <taxon>Eustigmatales</taxon>
        <taxon>Monodopsidaceae</taxon>
        <taxon>Nannochloropsis</taxon>
    </lineage>
</organism>
<dbReference type="AlphaFoldDB" id="W7TNU8"/>
<accession>W7TNU8</accession>
<evidence type="ECO:0000256" key="1">
    <source>
        <dbReference type="SAM" id="MobiDB-lite"/>
    </source>
</evidence>
<name>W7TNU8_9STRA</name>
<comment type="caution">
    <text evidence="2">The sequence shown here is derived from an EMBL/GenBank/DDBJ whole genome shotgun (WGS) entry which is preliminary data.</text>
</comment>
<dbReference type="Proteomes" id="UP000019335">
    <property type="component" value="Unassembled WGS sequence"/>
</dbReference>
<evidence type="ECO:0000313" key="2">
    <source>
        <dbReference type="EMBL" id="EWM22389.1"/>
    </source>
</evidence>
<feature type="region of interest" description="Disordered" evidence="1">
    <location>
        <begin position="148"/>
        <end position="167"/>
    </location>
</feature>
<protein>
    <submittedName>
        <fullName evidence="2">Uncharacterized protein</fullName>
    </submittedName>
</protein>
<dbReference type="EMBL" id="AZIL01002193">
    <property type="protein sequence ID" value="EWM22389.1"/>
    <property type="molecule type" value="Genomic_DNA"/>
</dbReference>
<proteinExistence type="predicted"/>
<gene>
    <name evidence="2" type="ORF">Naga_100067g29</name>
</gene>
<keyword evidence="3" id="KW-1185">Reference proteome</keyword>